<evidence type="ECO:0000259" key="8">
    <source>
        <dbReference type="PROSITE" id="PS51686"/>
    </source>
</evidence>
<keyword evidence="4 6" id="KW-0949">S-adenosyl-L-methionine</keyword>
<comment type="caution">
    <text evidence="6">Lacks conserved residue(s) required for the propagation of feature annotation.</text>
</comment>
<feature type="binding site" evidence="6">
    <location>
        <position position="608"/>
    </location>
    <ligand>
        <name>S-adenosyl-L-methionine</name>
        <dbReference type="ChEBI" id="CHEBI:59789"/>
    </ligand>
</feature>
<dbReference type="Pfam" id="PF01189">
    <property type="entry name" value="Methyltr_RsmB-F"/>
    <property type="match status" value="1"/>
</dbReference>
<dbReference type="InterPro" id="IPR035926">
    <property type="entry name" value="NusB-like_sf"/>
</dbReference>
<dbReference type="SUPFAM" id="SSF53335">
    <property type="entry name" value="S-adenosyl-L-methionine-dependent methyltransferases"/>
    <property type="match status" value="1"/>
</dbReference>
<dbReference type="GO" id="GO:0003723">
    <property type="term" value="F:RNA binding"/>
    <property type="evidence" value="ECO:0007669"/>
    <property type="project" value="UniProtKB-UniRule"/>
</dbReference>
<feature type="compositionally biased region" description="Basic and acidic residues" evidence="7">
    <location>
        <begin position="162"/>
        <end position="196"/>
    </location>
</feature>
<evidence type="ECO:0000256" key="4">
    <source>
        <dbReference type="ARBA" id="ARBA00022691"/>
    </source>
</evidence>
<dbReference type="PRINTS" id="PR02008">
    <property type="entry name" value="RCMTFAMILY"/>
</dbReference>
<dbReference type="RefSeq" id="WP_123197448.1">
    <property type="nucleotide sequence ID" value="NZ_QICB01000001.1"/>
</dbReference>
<dbReference type="InterPro" id="IPR054728">
    <property type="entry name" value="RsmB-like_ferredoxin"/>
</dbReference>
<dbReference type="SUPFAM" id="SSF48013">
    <property type="entry name" value="NusB-like"/>
    <property type="match status" value="1"/>
</dbReference>
<evidence type="ECO:0000256" key="3">
    <source>
        <dbReference type="ARBA" id="ARBA00022679"/>
    </source>
</evidence>
<sequence length="711" mass="76806">MTDQHQGGYRGAAGRGGNGGGPRRGGAGRPAGGRDGRSSGGYKKYDGKKPSGDSRGGYRGGKPGEGGYRGGKPNGGGYRGGKPGEGKPYGSGKPSYNGRRDDRDFRDGDSRGGKPYKKFDGPKSDRQGGYRGKLGDKSFGDKRQGGYRGSKDGARGGQRGPKRFDGKKYDGPKKFDRRDDRRDDRRFERRDDEHRTQTPAVPERSVAMTSPRASSRFGAPAPAPAVEHDARSARDDRGQRPRRDDRHQGDARRGSRDGGPRGGRGGRPQPVKLSPGRAAACEIGRIVREREAFVSEVTPSVIAKHEGISPEDAAFATKIARGVTSTLGTLDEFIDRNLRSPEDIQDDVRDALRVSAYELLFLGKDAYAAVDQGVELVRSVQPKASGLANSVLRKMSTSAKKFPYGNPDLSLQVLARSQAFPLWFAKRLMNEMGLKQATDFMRASNADAPVFIAVNPIKADEAEVVEVFDQAGSLMEPSATVPGCYLVKDARVLRKPAVRALFENGSVCVSDESAQAIAALACPEGDVEAFLEIGAGRGTKTILVQGNAVRRFGRTVPMVSVDDHAFKGELLAKRAAAYGIQSVRPLTADARKLSEKLPEASFDAVLVDAPCSGAGTMRRHPEIRWRLTAEQIEEMAAIEYDLLAEAAKMVKPGGTLTYATCTVFEAENSQVVDRFRRTKFGEAFEIEETIATTLSASGADAHYAVRMKRVR</sequence>
<dbReference type="CDD" id="cd02440">
    <property type="entry name" value="AdoMet_MTases"/>
    <property type="match status" value="1"/>
</dbReference>
<dbReference type="PROSITE" id="PS01153">
    <property type="entry name" value="NOL1_NOP2_SUN"/>
    <property type="match status" value="1"/>
</dbReference>
<proteinExistence type="inferred from homology"/>
<evidence type="ECO:0000256" key="1">
    <source>
        <dbReference type="ARBA" id="ARBA00007494"/>
    </source>
</evidence>
<evidence type="ECO:0000256" key="7">
    <source>
        <dbReference type="SAM" id="MobiDB-lite"/>
    </source>
</evidence>
<dbReference type="Proteomes" id="UP000267368">
    <property type="component" value="Unassembled WGS sequence"/>
</dbReference>
<dbReference type="InterPro" id="IPR023267">
    <property type="entry name" value="RCMT"/>
</dbReference>
<dbReference type="GO" id="GO:0008173">
    <property type="term" value="F:RNA methyltransferase activity"/>
    <property type="evidence" value="ECO:0007669"/>
    <property type="project" value="InterPro"/>
</dbReference>
<evidence type="ECO:0000313" key="10">
    <source>
        <dbReference type="Proteomes" id="UP000267368"/>
    </source>
</evidence>
<dbReference type="GO" id="GO:0001510">
    <property type="term" value="P:RNA methylation"/>
    <property type="evidence" value="ECO:0007669"/>
    <property type="project" value="InterPro"/>
</dbReference>
<feature type="compositionally biased region" description="Basic and acidic residues" evidence="7">
    <location>
        <begin position="226"/>
        <end position="259"/>
    </location>
</feature>
<keyword evidence="10" id="KW-1185">Reference proteome</keyword>
<dbReference type="Gene3D" id="1.10.940.10">
    <property type="entry name" value="NusB-like"/>
    <property type="match status" value="1"/>
</dbReference>
<feature type="domain" description="SAM-dependent MTase RsmB/NOP-type" evidence="8">
    <location>
        <begin position="440"/>
        <end position="711"/>
    </location>
</feature>
<evidence type="ECO:0000256" key="6">
    <source>
        <dbReference type="PROSITE-ProRule" id="PRU01023"/>
    </source>
</evidence>
<dbReference type="PANTHER" id="PTHR22807">
    <property type="entry name" value="NOP2 YEAST -RELATED NOL1/NOP2/FMU SUN DOMAIN-CONTAINING"/>
    <property type="match status" value="1"/>
</dbReference>
<dbReference type="PANTHER" id="PTHR22807:SF53">
    <property type="entry name" value="RIBOSOMAL RNA SMALL SUBUNIT METHYLTRANSFERASE B-RELATED"/>
    <property type="match status" value="1"/>
</dbReference>
<dbReference type="InterPro" id="IPR001678">
    <property type="entry name" value="MeTrfase_RsmB-F_NOP2_dom"/>
</dbReference>
<dbReference type="OrthoDB" id="9810297at2"/>
<name>A0A3N0AJ93_9ACTN</name>
<dbReference type="InterPro" id="IPR029063">
    <property type="entry name" value="SAM-dependent_MTases_sf"/>
</dbReference>
<dbReference type="Pfam" id="PF01029">
    <property type="entry name" value="NusB"/>
    <property type="match status" value="1"/>
</dbReference>
<gene>
    <name evidence="9" type="ORF">DMP07_01900</name>
</gene>
<dbReference type="GO" id="GO:0006355">
    <property type="term" value="P:regulation of DNA-templated transcription"/>
    <property type="evidence" value="ECO:0007669"/>
    <property type="project" value="InterPro"/>
</dbReference>
<feature type="compositionally biased region" description="Basic and acidic residues" evidence="7">
    <location>
        <begin position="98"/>
        <end position="154"/>
    </location>
</feature>
<comment type="caution">
    <text evidence="9">The sequence shown here is derived from an EMBL/GenBank/DDBJ whole genome shotgun (WGS) entry which is preliminary data.</text>
</comment>
<comment type="similarity">
    <text evidence="1 6">Belongs to the class I-like SAM-binding methyltransferase superfamily. RsmB/NOP family.</text>
</comment>
<feature type="compositionally biased region" description="Gly residues" evidence="7">
    <location>
        <begin position="8"/>
        <end position="31"/>
    </location>
</feature>
<feature type="region of interest" description="Disordered" evidence="7">
    <location>
        <begin position="1"/>
        <end position="277"/>
    </location>
</feature>
<keyword evidence="3 6" id="KW-0808">Transferase</keyword>
<organism evidence="9 10">
    <name type="scientific">Slackia faecicanis</name>
    <dbReference type="NCBI Taxonomy" id="255723"/>
    <lineage>
        <taxon>Bacteria</taxon>
        <taxon>Bacillati</taxon>
        <taxon>Actinomycetota</taxon>
        <taxon>Coriobacteriia</taxon>
        <taxon>Eggerthellales</taxon>
        <taxon>Eggerthellaceae</taxon>
        <taxon>Slackia</taxon>
    </lineage>
</organism>
<evidence type="ECO:0000256" key="2">
    <source>
        <dbReference type="ARBA" id="ARBA00022603"/>
    </source>
</evidence>
<feature type="compositionally biased region" description="Basic and acidic residues" evidence="7">
    <location>
        <begin position="32"/>
        <end position="52"/>
    </location>
</feature>
<feature type="binding site" evidence="6">
    <location>
        <position position="562"/>
    </location>
    <ligand>
        <name>S-adenosyl-L-methionine</name>
        <dbReference type="ChEBI" id="CHEBI:59789"/>
    </ligand>
</feature>
<accession>A0A3N0AJ93</accession>
<reference evidence="10" key="1">
    <citation type="submission" date="2018-05" db="EMBL/GenBank/DDBJ databases">
        <title>Genome Sequencing of selected type strains of the family Eggerthellaceae.</title>
        <authorList>
            <person name="Danylec N."/>
            <person name="Stoll D.A."/>
            <person name="Doetsch A."/>
            <person name="Huch M."/>
        </authorList>
    </citation>
    <scope>NUCLEOTIDE SEQUENCE [LARGE SCALE GENOMIC DNA]</scope>
    <source>
        <strain evidence="10">DSM 17537</strain>
    </source>
</reference>
<feature type="active site" description="Nucleophile" evidence="6">
    <location>
        <position position="661"/>
    </location>
</feature>
<dbReference type="AlphaFoldDB" id="A0A3N0AJ93"/>
<dbReference type="EMBL" id="QICB01000001">
    <property type="protein sequence ID" value="RNL21608.1"/>
    <property type="molecule type" value="Genomic_DNA"/>
</dbReference>
<evidence type="ECO:0000313" key="9">
    <source>
        <dbReference type="EMBL" id="RNL21608.1"/>
    </source>
</evidence>
<feature type="compositionally biased region" description="Gly residues" evidence="7">
    <location>
        <begin position="54"/>
        <end position="89"/>
    </location>
</feature>
<dbReference type="Gene3D" id="3.40.50.150">
    <property type="entry name" value="Vaccinia Virus protein VP39"/>
    <property type="match status" value="1"/>
</dbReference>
<dbReference type="PROSITE" id="PS51686">
    <property type="entry name" value="SAM_MT_RSMB_NOP"/>
    <property type="match status" value="1"/>
</dbReference>
<protein>
    <recommendedName>
        <fullName evidence="8">SAM-dependent MTase RsmB/NOP-type domain-containing protein</fullName>
    </recommendedName>
</protein>
<keyword evidence="5 6" id="KW-0694">RNA-binding</keyword>
<dbReference type="InterPro" id="IPR049560">
    <property type="entry name" value="MeTrfase_RsmB-F_NOP2_cat"/>
</dbReference>
<feature type="binding site" evidence="6">
    <location>
        <position position="589"/>
    </location>
    <ligand>
        <name>S-adenosyl-L-methionine</name>
        <dbReference type="ChEBI" id="CHEBI:59789"/>
    </ligand>
</feature>
<evidence type="ECO:0000256" key="5">
    <source>
        <dbReference type="ARBA" id="ARBA00022884"/>
    </source>
</evidence>
<dbReference type="InterPro" id="IPR006027">
    <property type="entry name" value="NusB_RsmB_TIM44"/>
</dbReference>
<dbReference type="Pfam" id="PF22458">
    <property type="entry name" value="RsmF-B_ferredox"/>
    <property type="match status" value="1"/>
</dbReference>
<keyword evidence="2 6" id="KW-0489">Methyltransferase</keyword>
<dbReference type="InterPro" id="IPR018314">
    <property type="entry name" value="RsmB/NOL1/NOP2-like_CS"/>
</dbReference>